<proteinExistence type="predicted"/>
<evidence type="ECO:0000313" key="1">
    <source>
        <dbReference type="EMBL" id="KAF7948349.1"/>
    </source>
</evidence>
<comment type="caution">
    <text evidence="1">The sequence shown here is derived from an EMBL/GenBank/DDBJ whole genome shotgun (WGS) entry which is preliminary data.</text>
</comment>
<reference evidence="1 2" key="1">
    <citation type="journal article" date="2020" name="Genome Biol. Evol.">
        <title>Comparative genomics of Sclerotiniaceae.</title>
        <authorList>
            <person name="Valero Jimenez C.A."/>
            <person name="Steentjes M."/>
            <person name="Scholten O.E."/>
            <person name="Van Kan J.A.L."/>
        </authorList>
    </citation>
    <scope>NUCLEOTIDE SEQUENCE [LARGE SCALE GENOMIC DNA]</scope>
    <source>
        <strain evidence="1 2">MUCL 94</strain>
    </source>
</reference>
<sequence>MHQTYKHATNVRVWLGNDDQSIDIRAGLALISHCLTKFEQVRGRKNSKLESDWDILYSTSWDTIISRALFGEFKEIITGKEMNVSFETVGAKYRKAKRNPSYKKLASTLDLSMAPRDLPSECRIEPEVTLRINHLITSIIEYNGAFNLGKLLSNFRGKGSKMPEDQIFSLLGLTVEKNARYNKHRHVKFPEIDYKQSIQKLCTDTTKYILAQDNNLDVLRMVNTHAKPVNDKQWPSWVPNFTSPVPGSGEPKSSCWQLPPADISRTKLPREKIINTENDKLQIYGHVLSEIRKPVGIVENNGRRDKALEHEKRPIGIWEDSEGREVHGTVDVKKGDLVVMVARSERPLILRRLKGEKGKECEWPEYNVVGTAHIPELDLLKFNDLAKKIKWDFQKMAIV</sequence>
<dbReference type="AlphaFoldDB" id="A0A9P5INN4"/>
<gene>
    <name evidence="1" type="ORF">EAE97_003760</name>
</gene>
<protein>
    <recommendedName>
        <fullName evidence="3">Heterokaryon incompatibility domain-containing protein</fullName>
    </recommendedName>
</protein>
<evidence type="ECO:0008006" key="3">
    <source>
        <dbReference type="Google" id="ProtNLM"/>
    </source>
</evidence>
<dbReference type="PANTHER" id="PTHR24148">
    <property type="entry name" value="ANKYRIN REPEAT DOMAIN-CONTAINING PROTEIN 39 HOMOLOG-RELATED"/>
    <property type="match status" value="1"/>
</dbReference>
<dbReference type="GeneID" id="62147349"/>
<dbReference type="EMBL" id="RCSW01000006">
    <property type="protein sequence ID" value="KAF7948349.1"/>
    <property type="molecule type" value="Genomic_DNA"/>
</dbReference>
<evidence type="ECO:0000313" key="2">
    <source>
        <dbReference type="Proteomes" id="UP000710849"/>
    </source>
</evidence>
<dbReference type="PANTHER" id="PTHR24148:SF64">
    <property type="entry name" value="HETEROKARYON INCOMPATIBILITY DOMAIN-CONTAINING PROTEIN"/>
    <property type="match status" value="1"/>
</dbReference>
<dbReference type="InterPro" id="IPR052895">
    <property type="entry name" value="HetReg/Transcr_Mod"/>
</dbReference>
<name>A0A9P5INN4_9HELO</name>
<accession>A0A9P5INN4</accession>
<dbReference type="Proteomes" id="UP000710849">
    <property type="component" value="Unassembled WGS sequence"/>
</dbReference>
<organism evidence="1 2">
    <name type="scientific">Botrytis byssoidea</name>
    <dbReference type="NCBI Taxonomy" id="139641"/>
    <lineage>
        <taxon>Eukaryota</taxon>
        <taxon>Fungi</taxon>
        <taxon>Dikarya</taxon>
        <taxon>Ascomycota</taxon>
        <taxon>Pezizomycotina</taxon>
        <taxon>Leotiomycetes</taxon>
        <taxon>Helotiales</taxon>
        <taxon>Sclerotiniaceae</taxon>
        <taxon>Botrytis</taxon>
    </lineage>
</organism>
<dbReference type="RefSeq" id="XP_038734881.1">
    <property type="nucleotide sequence ID" value="XM_038874272.1"/>
</dbReference>
<keyword evidence="2" id="KW-1185">Reference proteome</keyword>